<dbReference type="OrthoDB" id="1707820at2"/>
<organism evidence="1 2">
    <name type="scientific">Orenia metallireducens</name>
    <dbReference type="NCBI Taxonomy" id="1413210"/>
    <lineage>
        <taxon>Bacteria</taxon>
        <taxon>Bacillati</taxon>
        <taxon>Bacillota</taxon>
        <taxon>Clostridia</taxon>
        <taxon>Halanaerobiales</taxon>
        <taxon>Halobacteroidaceae</taxon>
        <taxon>Orenia</taxon>
    </lineage>
</organism>
<reference evidence="2" key="1">
    <citation type="submission" date="2017-09" db="EMBL/GenBank/DDBJ databases">
        <authorList>
            <person name="Varghese N."/>
            <person name="Submissions S."/>
        </authorList>
    </citation>
    <scope>NUCLEOTIDE SEQUENCE [LARGE SCALE GENOMIC DNA]</scope>
    <source>
        <strain evidence="2">MSL47</strain>
    </source>
</reference>
<dbReference type="RefSeq" id="WP_097018872.1">
    <property type="nucleotide sequence ID" value="NZ_OBDZ01000025.1"/>
</dbReference>
<dbReference type="AlphaFoldDB" id="A0A285HUJ1"/>
<sequence>MEQLTQMELIQLQSHLDSTALAMKKCQVYQEQAQAEELKSIFQDAAQVYEEHLQTLLNQLREFNGKKH</sequence>
<evidence type="ECO:0008006" key="3">
    <source>
        <dbReference type="Google" id="ProtNLM"/>
    </source>
</evidence>
<proteinExistence type="predicted"/>
<protein>
    <recommendedName>
        <fullName evidence="3">Coat F domain-containing protein</fullName>
    </recommendedName>
</protein>
<evidence type="ECO:0000313" key="1">
    <source>
        <dbReference type="EMBL" id="SNY39374.1"/>
    </source>
</evidence>
<dbReference type="InterPro" id="IPR012347">
    <property type="entry name" value="Ferritin-like"/>
</dbReference>
<name>A0A285HUJ1_9FIRM</name>
<dbReference type="Proteomes" id="UP000219573">
    <property type="component" value="Unassembled WGS sequence"/>
</dbReference>
<accession>A0A285HUJ1</accession>
<evidence type="ECO:0000313" key="2">
    <source>
        <dbReference type="Proteomes" id="UP000219573"/>
    </source>
</evidence>
<dbReference type="EMBL" id="OBDZ01000025">
    <property type="protein sequence ID" value="SNY39374.1"/>
    <property type="molecule type" value="Genomic_DNA"/>
</dbReference>
<gene>
    <name evidence="1" type="ORF">SAMN06265827_12515</name>
</gene>
<keyword evidence="2" id="KW-1185">Reference proteome</keyword>
<dbReference type="Gene3D" id="1.20.1260.10">
    <property type="match status" value="1"/>
</dbReference>